<dbReference type="RefSeq" id="WP_027510016.1">
    <property type="nucleotide sequence ID" value="NZ_PIQN01000017.1"/>
</dbReference>
<proteinExistence type="predicted"/>
<dbReference type="AlphaFoldDB" id="A0A2N0D643"/>
<evidence type="ECO:0000313" key="2">
    <source>
        <dbReference type="Proteomes" id="UP000232164"/>
    </source>
</evidence>
<name>A0A2N0D643_RHISU</name>
<evidence type="ECO:0000313" key="1">
    <source>
        <dbReference type="EMBL" id="PKA41558.1"/>
    </source>
</evidence>
<gene>
    <name evidence="1" type="ORF">CWR43_22365</name>
</gene>
<reference evidence="1 2" key="1">
    <citation type="submission" date="2017-11" db="EMBL/GenBank/DDBJ databases">
        <authorList>
            <person name="Han C.G."/>
        </authorList>
    </citation>
    <scope>NUCLEOTIDE SEQUENCE [LARGE SCALE GENOMIC DNA]</scope>
    <source>
        <strain evidence="1 2">HCNT1</strain>
    </source>
</reference>
<organism evidence="1 2">
    <name type="scientific">Rhizobium sullae</name>
    <name type="common">Rhizobium hedysari</name>
    <dbReference type="NCBI Taxonomy" id="50338"/>
    <lineage>
        <taxon>Bacteria</taxon>
        <taxon>Pseudomonadati</taxon>
        <taxon>Pseudomonadota</taxon>
        <taxon>Alphaproteobacteria</taxon>
        <taxon>Hyphomicrobiales</taxon>
        <taxon>Rhizobiaceae</taxon>
        <taxon>Rhizobium/Agrobacterium group</taxon>
        <taxon>Rhizobium</taxon>
    </lineage>
</organism>
<reference evidence="1 2" key="2">
    <citation type="submission" date="2017-12" db="EMBL/GenBank/DDBJ databases">
        <title>Genome sequence of Rhizobium sullae HCNT1 isolated from Sulla coronaria nodules and featuring peculiar denitrification phenotypes.</title>
        <authorList>
            <person name="De Diego-Diaz B."/>
            <person name="Treu L."/>
            <person name="Campanaro S."/>
            <person name="Da Silva Duarte V."/>
            <person name="Basaglia M."/>
            <person name="Favaro L."/>
            <person name="Casella S."/>
            <person name="Squartini A."/>
        </authorList>
    </citation>
    <scope>NUCLEOTIDE SEQUENCE [LARGE SCALE GENOMIC DNA]</scope>
    <source>
        <strain evidence="1 2">HCNT1</strain>
    </source>
</reference>
<sequence length="126" mass="14339">MQMYYSLSATPDEPRSDMDMRDRWRDGTSIADFPNFFNPVDAEIIEDLPVPGDGLKNLLDEAVTQGLRAYRYILAQTPGFAVVKITMSKMAVTDPTFYANNDRFKQFASLTGFELGEITYTHSMFM</sequence>
<protein>
    <submittedName>
        <fullName evidence="1">Uncharacterized protein</fullName>
    </submittedName>
</protein>
<comment type="caution">
    <text evidence="1">The sequence shown here is derived from an EMBL/GenBank/DDBJ whole genome shotgun (WGS) entry which is preliminary data.</text>
</comment>
<dbReference type="STRING" id="1041146.GCA_000427985_06859"/>
<dbReference type="EMBL" id="PIQN01000017">
    <property type="protein sequence ID" value="PKA41558.1"/>
    <property type="molecule type" value="Genomic_DNA"/>
</dbReference>
<dbReference type="Proteomes" id="UP000232164">
    <property type="component" value="Unassembled WGS sequence"/>
</dbReference>
<accession>A0A2N0D643</accession>